<accession>A0A9X3EFK2</accession>
<dbReference type="EMBL" id="JAPNOA010000056">
    <property type="protein sequence ID" value="MCY0966647.1"/>
    <property type="molecule type" value="Genomic_DNA"/>
</dbReference>
<dbReference type="InterPro" id="IPR000073">
    <property type="entry name" value="AB_hydrolase_1"/>
</dbReference>
<dbReference type="RefSeq" id="WP_283174848.1">
    <property type="nucleotide sequence ID" value="NZ_JAPNOA010000056.1"/>
</dbReference>
<dbReference type="Proteomes" id="UP001150830">
    <property type="component" value="Unassembled WGS sequence"/>
</dbReference>
<proteinExistence type="predicted"/>
<organism evidence="2 3">
    <name type="scientific">Parathalassolituus penaei</name>
    <dbReference type="NCBI Taxonomy" id="2997323"/>
    <lineage>
        <taxon>Bacteria</taxon>
        <taxon>Pseudomonadati</taxon>
        <taxon>Pseudomonadota</taxon>
        <taxon>Gammaproteobacteria</taxon>
        <taxon>Oceanospirillales</taxon>
        <taxon>Oceanospirillaceae</taxon>
        <taxon>Parathalassolituus</taxon>
    </lineage>
</organism>
<protein>
    <submittedName>
        <fullName evidence="2">Alpha/beta fold hydrolase</fullName>
    </submittedName>
</protein>
<dbReference type="Gene3D" id="3.40.50.1820">
    <property type="entry name" value="alpha/beta hydrolase"/>
    <property type="match status" value="1"/>
</dbReference>
<dbReference type="InterPro" id="IPR029058">
    <property type="entry name" value="AB_hydrolase_fold"/>
</dbReference>
<dbReference type="AlphaFoldDB" id="A0A9X3EFK2"/>
<name>A0A9X3EFK2_9GAMM</name>
<reference evidence="2" key="1">
    <citation type="submission" date="2022-11" db="EMBL/GenBank/DDBJ databases">
        <title>Parathalassolutuus dongxingensis gen. nov., sp. nov., a novel member of family Oceanospirillaceae isolated from a coastal shrimp pond in Guangxi, China.</title>
        <authorList>
            <person name="Chen H."/>
        </authorList>
    </citation>
    <scope>NUCLEOTIDE SEQUENCE</scope>
    <source>
        <strain evidence="2">G-43</strain>
    </source>
</reference>
<evidence type="ECO:0000313" key="2">
    <source>
        <dbReference type="EMBL" id="MCY0966647.1"/>
    </source>
</evidence>
<feature type="domain" description="AB hydrolase-1" evidence="1">
    <location>
        <begin position="39"/>
        <end position="133"/>
    </location>
</feature>
<sequence>MNSTLLLSGAAGNIEVWLDAPAESPRGIALIGHPHPLMGGNANHKVPVTIARVLQSMGYLVARPNFRGVGQSSGSHDHGNGETDDMMEVLRWLRSEYPNLPLVLAGFSFGTWVVTRVQERLHAQGIEVQTIMLTGTAVGEVDSGRIYNTPHPQGSTLIVHGEKDEIVPLNSVFDWAADQDRPVVVIAGADHFFNRKLHILKRIVTDHMTLVLNAG</sequence>
<evidence type="ECO:0000313" key="3">
    <source>
        <dbReference type="Proteomes" id="UP001150830"/>
    </source>
</evidence>
<dbReference type="PANTHER" id="PTHR42103">
    <property type="entry name" value="ALPHA/BETA-HYDROLASES SUPERFAMILY PROTEIN"/>
    <property type="match status" value="1"/>
</dbReference>
<dbReference type="GO" id="GO:0016787">
    <property type="term" value="F:hydrolase activity"/>
    <property type="evidence" value="ECO:0007669"/>
    <property type="project" value="UniProtKB-KW"/>
</dbReference>
<comment type="caution">
    <text evidence="2">The sequence shown here is derived from an EMBL/GenBank/DDBJ whole genome shotgun (WGS) entry which is preliminary data.</text>
</comment>
<dbReference type="PANTHER" id="PTHR42103:SF2">
    <property type="entry name" value="AB HYDROLASE-1 DOMAIN-CONTAINING PROTEIN"/>
    <property type="match status" value="1"/>
</dbReference>
<gene>
    <name evidence="2" type="ORF">OUO13_15775</name>
</gene>
<dbReference type="Pfam" id="PF00561">
    <property type="entry name" value="Abhydrolase_1"/>
    <property type="match status" value="1"/>
</dbReference>
<dbReference type="SUPFAM" id="SSF53474">
    <property type="entry name" value="alpha/beta-Hydrolases"/>
    <property type="match status" value="1"/>
</dbReference>
<keyword evidence="2" id="KW-0378">Hydrolase</keyword>
<evidence type="ECO:0000259" key="1">
    <source>
        <dbReference type="Pfam" id="PF00561"/>
    </source>
</evidence>
<keyword evidence="3" id="KW-1185">Reference proteome</keyword>